<proteinExistence type="predicted"/>
<gene>
    <name evidence="2" type="ORF">GCM10023167_24710</name>
</gene>
<dbReference type="EMBL" id="BAABGL010000034">
    <property type="protein sequence ID" value="GAA4394853.1"/>
    <property type="molecule type" value="Genomic_DNA"/>
</dbReference>
<feature type="transmembrane region" description="Helical" evidence="1">
    <location>
        <begin position="77"/>
        <end position="98"/>
    </location>
</feature>
<evidence type="ECO:0000313" key="3">
    <source>
        <dbReference type="Proteomes" id="UP001500642"/>
    </source>
</evidence>
<sequence>MRTVDNARTTDTRAGAFQRHLPLLATEVICLAAVVVAVLTRQWSDIIIPALLIPAGLVPLLLEHWARTPIPAWLQGLYAALLLSGPFLGSHLHFYAVWGLWDTVVHFYSGILIALGTVYALGIAYRRTDLTTPPWFEAVVVIAVSGLVALLWEMSEFTADIVVGTNAQRNNTDTMVDLVAGTSAALLVVIPLLLHRRRGWFAAFGSLV</sequence>
<evidence type="ECO:0000313" key="2">
    <source>
        <dbReference type="EMBL" id="GAA4394853.1"/>
    </source>
</evidence>
<feature type="transmembrane region" description="Helical" evidence="1">
    <location>
        <begin position="135"/>
        <end position="154"/>
    </location>
</feature>
<feature type="transmembrane region" description="Helical" evidence="1">
    <location>
        <begin position="174"/>
        <end position="194"/>
    </location>
</feature>
<dbReference type="RefSeq" id="WP_345032514.1">
    <property type="nucleotide sequence ID" value="NZ_BAABGL010000034.1"/>
</dbReference>
<comment type="caution">
    <text evidence="2">The sequence shown here is derived from an EMBL/GenBank/DDBJ whole genome shotgun (WGS) entry which is preliminary data.</text>
</comment>
<evidence type="ECO:0008006" key="4">
    <source>
        <dbReference type="Google" id="ProtNLM"/>
    </source>
</evidence>
<evidence type="ECO:0000256" key="1">
    <source>
        <dbReference type="SAM" id="Phobius"/>
    </source>
</evidence>
<dbReference type="Pfam" id="PF09997">
    <property type="entry name" value="DUF2238"/>
    <property type="match status" value="1"/>
</dbReference>
<keyword evidence="1" id="KW-1133">Transmembrane helix</keyword>
<keyword evidence="1" id="KW-0812">Transmembrane</keyword>
<reference evidence="3" key="1">
    <citation type="journal article" date="2019" name="Int. J. Syst. Evol. Microbiol.">
        <title>The Global Catalogue of Microorganisms (GCM) 10K type strain sequencing project: providing services to taxonomists for standard genome sequencing and annotation.</title>
        <authorList>
            <consortium name="The Broad Institute Genomics Platform"/>
            <consortium name="The Broad Institute Genome Sequencing Center for Infectious Disease"/>
            <person name="Wu L."/>
            <person name="Ma J."/>
        </authorList>
    </citation>
    <scope>NUCLEOTIDE SEQUENCE [LARGE SCALE GENOMIC DNA]</scope>
    <source>
        <strain evidence="3">JCM 17808</strain>
    </source>
</reference>
<dbReference type="InterPro" id="IPR014509">
    <property type="entry name" value="YjdF-like"/>
</dbReference>
<organism evidence="2 3">
    <name type="scientific">Brevibacterium pityocampae</name>
    <dbReference type="NCBI Taxonomy" id="506594"/>
    <lineage>
        <taxon>Bacteria</taxon>
        <taxon>Bacillati</taxon>
        <taxon>Actinomycetota</taxon>
        <taxon>Actinomycetes</taxon>
        <taxon>Micrococcales</taxon>
        <taxon>Brevibacteriaceae</taxon>
        <taxon>Brevibacterium</taxon>
    </lineage>
</organism>
<name>A0ABP8JR86_9MICO</name>
<feature type="transmembrane region" description="Helical" evidence="1">
    <location>
        <begin position="21"/>
        <end position="40"/>
    </location>
</feature>
<feature type="transmembrane region" description="Helical" evidence="1">
    <location>
        <begin position="104"/>
        <end position="123"/>
    </location>
</feature>
<keyword evidence="1" id="KW-0472">Membrane</keyword>
<accession>A0ABP8JR86</accession>
<protein>
    <recommendedName>
        <fullName evidence="4">DUF2238 domain-containing protein</fullName>
    </recommendedName>
</protein>
<feature type="transmembrane region" description="Helical" evidence="1">
    <location>
        <begin position="46"/>
        <end position="65"/>
    </location>
</feature>
<keyword evidence="3" id="KW-1185">Reference proteome</keyword>
<dbReference type="Proteomes" id="UP001500642">
    <property type="component" value="Unassembled WGS sequence"/>
</dbReference>